<comment type="caution">
    <text evidence="1">The sequence shown here is derived from an EMBL/GenBank/DDBJ whole genome shotgun (WGS) entry which is preliminary data.</text>
</comment>
<evidence type="ECO:0000313" key="1">
    <source>
        <dbReference type="EMBL" id="KAK4020922.1"/>
    </source>
</evidence>
<reference evidence="1 2" key="1">
    <citation type="journal article" date="2023" name="Nucleic Acids Res.">
        <title>The hologenome of Daphnia magna reveals possible DNA methylation and microbiome-mediated evolution of the host genome.</title>
        <authorList>
            <person name="Chaturvedi A."/>
            <person name="Li X."/>
            <person name="Dhandapani V."/>
            <person name="Marshall H."/>
            <person name="Kissane S."/>
            <person name="Cuenca-Cambronero M."/>
            <person name="Asole G."/>
            <person name="Calvet F."/>
            <person name="Ruiz-Romero M."/>
            <person name="Marangio P."/>
            <person name="Guigo R."/>
            <person name="Rago D."/>
            <person name="Mirbahai L."/>
            <person name="Eastwood N."/>
            <person name="Colbourne J.K."/>
            <person name="Zhou J."/>
            <person name="Mallon E."/>
            <person name="Orsini L."/>
        </authorList>
    </citation>
    <scope>NUCLEOTIDE SEQUENCE [LARGE SCALE GENOMIC DNA]</scope>
    <source>
        <strain evidence="1">LRV0_1</strain>
    </source>
</reference>
<keyword evidence="2" id="KW-1185">Reference proteome</keyword>
<dbReference type="Proteomes" id="UP001234178">
    <property type="component" value="Unassembled WGS sequence"/>
</dbReference>
<evidence type="ECO:0000313" key="2">
    <source>
        <dbReference type="Proteomes" id="UP001234178"/>
    </source>
</evidence>
<sequence length="128" mass="14393">MKDATKLVMKTRRNTARGNERNPDCIRGLPVRFNSSLSLRGHRSYLIIKPNSINIHIYCFIAIRRTAVSRGGSSSFLFLTGPRPYILPSHIVIFFGPKKKKIYCFIKRRLAVDAHAGVYNEPGDGSSA</sequence>
<name>A0ABR0A704_9CRUS</name>
<protein>
    <submittedName>
        <fullName evidence="1">Uncharacterized protein</fullName>
    </submittedName>
</protein>
<accession>A0ABR0A704</accession>
<dbReference type="EMBL" id="JAOYFB010000036">
    <property type="protein sequence ID" value="KAK4020922.1"/>
    <property type="molecule type" value="Genomic_DNA"/>
</dbReference>
<organism evidence="1 2">
    <name type="scientific">Daphnia magna</name>
    <dbReference type="NCBI Taxonomy" id="35525"/>
    <lineage>
        <taxon>Eukaryota</taxon>
        <taxon>Metazoa</taxon>
        <taxon>Ecdysozoa</taxon>
        <taxon>Arthropoda</taxon>
        <taxon>Crustacea</taxon>
        <taxon>Branchiopoda</taxon>
        <taxon>Diplostraca</taxon>
        <taxon>Cladocera</taxon>
        <taxon>Anomopoda</taxon>
        <taxon>Daphniidae</taxon>
        <taxon>Daphnia</taxon>
    </lineage>
</organism>
<gene>
    <name evidence="1" type="ORF">OUZ56_002862</name>
</gene>
<proteinExistence type="predicted"/>